<feature type="signal peptide" evidence="2">
    <location>
        <begin position="1"/>
        <end position="24"/>
    </location>
</feature>
<keyword evidence="1" id="KW-0472">Membrane</keyword>
<keyword evidence="1" id="KW-0812">Transmembrane</keyword>
<dbReference type="NCBIfam" id="NF040603">
    <property type="entry name" value="choice_anch_P"/>
    <property type="match status" value="1"/>
</dbReference>
<name>A0A316HXW1_9PSEU</name>
<evidence type="ECO:0000313" key="4">
    <source>
        <dbReference type="Proteomes" id="UP000246005"/>
    </source>
</evidence>
<evidence type="ECO:0000256" key="2">
    <source>
        <dbReference type="SAM" id="SignalP"/>
    </source>
</evidence>
<evidence type="ECO:0000313" key="3">
    <source>
        <dbReference type="EMBL" id="PWK84848.1"/>
    </source>
</evidence>
<accession>A0A316HXW1</accession>
<gene>
    <name evidence="3" type="ORF">C8D88_10755</name>
</gene>
<dbReference type="Proteomes" id="UP000246005">
    <property type="component" value="Unassembled WGS sequence"/>
</dbReference>
<feature type="chain" id="PRO_5016321725" description="LPXTG-motif cell wall anchor domain-containing protein" evidence="2">
    <location>
        <begin position="25"/>
        <end position="259"/>
    </location>
</feature>
<keyword evidence="2" id="KW-0732">Signal</keyword>
<evidence type="ECO:0008006" key="5">
    <source>
        <dbReference type="Google" id="ProtNLM"/>
    </source>
</evidence>
<evidence type="ECO:0000256" key="1">
    <source>
        <dbReference type="SAM" id="Phobius"/>
    </source>
</evidence>
<sequence>MRNSGVVLGTAAFGLLVSAGPAMAEAATAYSRAELVSVNVGPLKVNPIRVEAPPNTAIDQPSFNLADIVKLDLIGLGLAANANPPAGTSDASVNAADVALSVGVPGVAGFEINENAIDVSCKAIGDNLSGTTTAASVSAKVTGPLGTPVLDVKIPVNPPPNFGVDLPGIGSLIVNKQVKKDGVITVTGLELSLLPAIGGGGTVELAKTVCGPNTPGGEVPLGTAAGLAAGVLAAGTGAAIVVFRRRRSTVGEQVATTDY</sequence>
<comment type="caution">
    <text evidence="3">The sequence shown here is derived from an EMBL/GenBank/DDBJ whole genome shotgun (WGS) entry which is preliminary data.</text>
</comment>
<keyword evidence="1" id="KW-1133">Transmembrane helix</keyword>
<dbReference type="AlphaFoldDB" id="A0A316HXW1"/>
<reference evidence="3 4" key="1">
    <citation type="submission" date="2018-05" db="EMBL/GenBank/DDBJ databases">
        <title>Genomic Encyclopedia of Type Strains, Phase IV (KMG-IV): sequencing the most valuable type-strain genomes for metagenomic binning, comparative biology and taxonomic classification.</title>
        <authorList>
            <person name="Goeker M."/>
        </authorList>
    </citation>
    <scope>NUCLEOTIDE SEQUENCE [LARGE SCALE GENOMIC DNA]</scope>
    <source>
        <strain evidence="3 4">DSM 45480</strain>
    </source>
</reference>
<feature type="transmembrane region" description="Helical" evidence="1">
    <location>
        <begin position="221"/>
        <end position="243"/>
    </location>
</feature>
<proteinExistence type="predicted"/>
<organism evidence="3 4">
    <name type="scientific">Lentzea atacamensis</name>
    <dbReference type="NCBI Taxonomy" id="531938"/>
    <lineage>
        <taxon>Bacteria</taxon>
        <taxon>Bacillati</taxon>
        <taxon>Actinomycetota</taxon>
        <taxon>Actinomycetes</taxon>
        <taxon>Pseudonocardiales</taxon>
        <taxon>Pseudonocardiaceae</taxon>
        <taxon>Lentzea</taxon>
    </lineage>
</organism>
<protein>
    <recommendedName>
        <fullName evidence="5">LPXTG-motif cell wall anchor domain-containing protein</fullName>
    </recommendedName>
</protein>
<dbReference type="EMBL" id="QGHB01000007">
    <property type="protein sequence ID" value="PWK84848.1"/>
    <property type="molecule type" value="Genomic_DNA"/>
</dbReference>